<dbReference type="Proteomes" id="UP000663854">
    <property type="component" value="Unassembled WGS sequence"/>
</dbReference>
<accession>A0A816E2N3</accession>
<evidence type="ECO:0000256" key="1">
    <source>
        <dbReference type="SAM" id="Phobius"/>
    </source>
</evidence>
<organism evidence="3 4">
    <name type="scientific">Rotaria sordida</name>
    <dbReference type="NCBI Taxonomy" id="392033"/>
    <lineage>
        <taxon>Eukaryota</taxon>
        <taxon>Metazoa</taxon>
        <taxon>Spiralia</taxon>
        <taxon>Gnathifera</taxon>
        <taxon>Rotifera</taxon>
        <taxon>Eurotatoria</taxon>
        <taxon>Bdelloidea</taxon>
        <taxon>Philodinida</taxon>
        <taxon>Philodinidae</taxon>
        <taxon>Rotaria</taxon>
    </lineage>
</organism>
<dbReference type="Proteomes" id="UP000663870">
    <property type="component" value="Unassembled WGS sequence"/>
</dbReference>
<keyword evidence="1" id="KW-1133">Transmembrane helix</keyword>
<sequence length="103" mass="12164">PTGTRAIRRFVPMVWIDQLINLNDETMYRLKSVTSVLGKLHNVHQLFKLSYIIFICLLLISIVIIIELFMFNRRNKMNKNVLYQVSKDQEKELLSINNGDNLR</sequence>
<keyword evidence="4" id="KW-1185">Reference proteome</keyword>
<dbReference type="EMBL" id="CAJNOL010009028">
    <property type="protein sequence ID" value="CAF1640600.1"/>
    <property type="molecule type" value="Genomic_DNA"/>
</dbReference>
<gene>
    <name evidence="3" type="ORF">JXQ802_LOCUS53134</name>
    <name evidence="2" type="ORF">PYM288_LOCUS36762</name>
</gene>
<evidence type="ECO:0000313" key="3">
    <source>
        <dbReference type="EMBL" id="CAF1640600.1"/>
    </source>
</evidence>
<dbReference type="EMBL" id="CAJNOH010007376">
    <property type="protein sequence ID" value="CAF1456270.1"/>
    <property type="molecule type" value="Genomic_DNA"/>
</dbReference>
<name>A0A816E2N3_9BILA</name>
<proteinExistence type="predicted"/>
<keyword evidence="1" id="KW-0812">Transmembrane</keyword>
<protein>
    <submittedName>
        <fullName evidence="3">Uncharacterized protein</fullName>
    </submittedName>
</protein>
<evidence type="ECO:0000313" key="2">
    <source>
        <dbReference type="EMBL" id="CAF1456270.1"/>
    </source>
</evidence>
<evidence type="ECO:0000313" key="4">
    <source>
        <dbReference type="Proteomes" id="UP000663870"/>
    </source>
</evidence>
<feature type="transmembrane region" description="Helical" evidence="1">
    <location>
        <begin position="49"/>
        <end position="71"/>
    </location>
</feature>
<feature type="non-terminal residue" evidence="3">
    <location>
        <position position="1"/>
    </location>
</feature>
<dbReference type="AlphaFoldDB" id="A0A816E2N3"/>
<reference evidence="3" key="1">
    <citation type="submission" date="2021-02" db="EMBL/GenBank/DDBJ databases">
        <authorList>
            <person name="Nowell W R."/>
        </authorList>
    </citation>
    <scope>NUCLEOTIDE SEQUENCE</scope>
</reference>
<keyword evidence="1" id="KW-0472">Membrane</keyword>
<comment type="caution">
    <text evidence="3">The sequence shown here is derived from an EMBL/GenBank/DDBJ whole genome shotgun (WGS) entry which is preliminary data.</text>
</comment>